<dbReference type="AlphaFoldDB" id="A0A3M2RED9"/>
<sequence length="98" mass="11209">MTDVHTKTAIRMLANFHGVTRLQVFLEEADPDPYEVRPMKRVAESSFPPPSPDGYSDQKTVGVKLRDPKYTLLYSYDACRKGYLCSDMDLEDDTDEDN</sequence>
<dbReference type="Proteomes" id="UP000277212">
    <property type="component" value="Unassembled WGS sequence"/>
</dbReference>
<evidence type="ECO:0000313" key="2">
    <source>
        <dbReference type="Proteomes" id="UP000277212"/>
    </source>
</evidence>
<name>A0A3M2RED9_9HYPO</name>
<protein>
    <submittedName>
        <fullName evidence="1">Uncharacterized protein</fullName>
    </submittedName>
</protein>
<comment type="caution">
    <text evidence="1">The sequence shown here is derived from an EMBL/GenBank/DDBJ whole genome shotgun (WGS) entry which is preliminary data.</text>
</comment>
<dbReference type="EMBL" id="NKUJ01000508">
    <property type="protein sequence ID" value="RMJ03539.1"/>
    <property type="molecule type" value="Genomic_DNA"/>
</dbReference>
<accession>A0A3M2RED9</accession>
<proteinExistence type="predicted"/>
<keyword evidence="2" id="KW-1185">Reference proteome</keyword>
<gene>
    <name evidence="1" type="ORF">CDV36_014935</name>
</gene>
<evidence type="ECO:0000313" key="1">
    <source>
        <dbReference type="EMBL" id="RMJ03539.1"/>
    </source>
</evidence>
<organism evidence="1 2">
    <name type="scientific">Fusarium kuroshium</name>
    <dbReference type="NCBI Taxonomy" id="2010991"/>
    <lineage>
        <taxon>Eukaryota</taxon>
        <taxon>Fungi</taxon>
        <taxon>Dikarya</taxon>
        <taxon>Ascomycota</taxon>
        <taxon>Pezizomycotina</taxon>
        <taxon>Sordariomycetes</taxon>
        <taxon>Hypocreomycetidae</taxon>
        <taxon>Hypocreales</taxon>
        <taxon>Nectriaceae</taxon>
        <taxon>Fusarium</taxon>
        <taxon>Fusarium solani species complex</taxon>
    </lineage>
</organism>
<reference evidence="1 2" key="1">
    <citation type="submission" date="2017-06" db="EMBL/GenBank/DDBJ databases">
        <title>Comparative genomic analysis of Ambrosia Fusariam Clade fungi.</title>
        <authorList>
            <person name="Stajich J.E."/>
            <person name="Carrillo J."/>
            <person name="Kijimoto T."/>
            <person name="Eskalen A."/>
            <person name="O'Donnell K."/>
            <person name="Kasson M."/>
        </authorList>
    </citation>
    <scope>NUCLEOTIDE SEQUENCE [LARGE SCALE GENOMIC DNA]</scope>
    <source>
        <strain evidence="1">UCR3666</strain>
    </source>
</reference>